<dbReference type="Pfam" id="PF22042">
    <property type="entry name" value="EF-G_D2"/>
    <property type="match status" value="1"/>
</dbReference>
<dbReference type="SUPFAM" id="SSF52540">
    <property type="entry name" value="P-loop containing nucleoside triphosphate hydrolases"/>
    <property type="match status" value="1"/>
</dbReference>
<accession>A0A2H5Y6U6</accession>
<gene>
    <name evidence="10 14" type="primary">infB</name>
    <name evidence="14" type="ORF">HRbin22_01359</name>
</gene>
<dbReference type="GO" id="GO:0005525">
    <property type="term" value="F:GTP binding"/>
    <property type="evidence" value="ECO:0007669"/>
    <property type="project" value="UniProtKB-KW"/>
</dbReference>
<dbReference type="GO" id="GO:0003924">
    <property type="term" value="F:GTPase activity"/>
    <property type="evidence" value="ECO:0007669"/>
    <property type="project" value="UniProtKB-UniRule"/>
</dbReference>
<dbReference type="NCBIfam" id="TIGR00231">
    <property type="entry name" value="small_GTP"/>
    <property type="match status" value="1"/>
</dbReference>
<keyword evidence="8 10" id="KW-0342">GTP-binding</keyword>
<dbReference type="CDD" id="cd03692">
    <property type="entry name" value="mtIF2_IVc"/>
    <property type="match status" value="1"/>
</dbReference>
<protein>
    <recommendedName>
        <fullName evidence="3 10">Translation initiation factor IF-2</fullName>
    </recommendedName>
</protein>
<evidence type="ECO:0000256" key="4">
    <source>
        <dbReference type="ARBA" id="ARBA00022490"/>
    </source>
</evidence>
<dbReference type="EMBL" id="BEHY01000027">
    <property type="protein sequence ID" value="GBD09112.1"/>
    <property type="molecule type" value="Genomic_DNA"/>
</dbReference>
<feature type="binding site" evidence="10">
    <location>
        <begin position="151"/>
        <end position="155"/>
    </location>
    <ligand>
        <name>GTP</name>
        <dbReference type="ChEBI" id="CHEBI:37565"/>
    </ligand>
</feature>
<keyword evidence="5 10" id="KW-0396">Initiation factor</keyword>
<dbReference type="Gene3D" id="3.40.50.10050">
    <property type="entry name" value="Translation initiation factor IF- 2, domain 3"/>
    <property type="match status" value="1"/>
</dbReference>
<dbReference type="InterPro" id="IPR036925">
    <property type="entry name" value="TIF_IF2_dom3_sf"/>
</dbReference>
<dbReference type="PROSITE" id="PS51722">
    <property type="entry name" value="G_TR_2"/>
    <property type="match status" value="1"/>
</dbReference>
<evidence type="ECO:0000256" key="11">
    <source>
        <dbReference type="RuleBase" id="RU000644"/>
    </source>
</evidence>
<dbReference type="CDD" id="cd01887">
    <property type="entry name" value="IF2_eIF5B"/>
    <property type="match status" value="1"/>
</dbReference>
<dbReference type="InterPro" id="IPR023115">
    <property type="entry name" value="TIF_IF2_dom3"/>
</dbReference>
<dbReference type="SUPFAM" id="SSF52156">
    <property type="entry name" value="Initiation factor IF2/eIF5b, domain 3"/>
    <property type="match status" value="1"/>
</dbReference>
<feature type="binding site" evidence="10">
    <location>
        <begin position="205"/>
        <end position="208"/>
    </location>
    <ligand>
        <name>GTP</name>
        <dbReference type="ChEBI" id="CHEBI:37565"/>
    </ligand>
</feature>
<keyword evidence="4 10" id="KW-0963">Cytoplasm</keyword>
<dbReference type="InterPro" id="IPR004161">
    <property type="entry name" value="EFTu-like_2"/>
</dbReference>
<organism evidence="14 15">
    <name type="scientific">Candidatus Thermoflexus japonica</name>
    <dbReference type="NCBI Taxonomy" id="2035417"/>
    <lineage>
        <taxon>Bacteria</taxon>
        <taxon>Bacillati</taxon>
        <taxon>Chloroflexota</taxon>
        <taxon>Thermoflexia</taxon>
        <taxon>Thermoflexales</taxon>
        <taxon>Thermoflexaceae</taxon>
        <taxon>Thermoflexus</taxon>
    </lineage>
</organism>
<evidence type="ECO:0000256" key="1">
    <source>
        <dbReference type="ARBA" id="ARBA00004496"/>
    </source>
</evidence>
<dbReference type="FunFam" id="3.40.50.300:FF:000019">
    <property type="entry name" value="Translation initiation factor IF-2"/>
    <property type="match status" value="1"/>
</dbReference>
<proteinExistence type="inferred from homology"/>
<dbReference type="PANTHER" id="PTHR43381:SF5">
    <property type="entry name" value="TR-TYPE G DOMAIN-CONTAINING PROTEIN"/>
    <property type="match status" value="1"/>
</dbReference>
<dbReference type="SUPFAM" id="SSF50447">
    <property type="entry name" value="Translation proteins"/>
    <property type="match status" value="2"/>
</dbReference>
<evidence type="ECO:0000256" key="2">
    <source>
        <dbReference type="ARBA" id="ARBA00007733"/>
    </source>
</evidence>
<dbReference type="InterPro" id="IPR000795">
    <property type="entry name" value="T_Tr_GTP-bd_dom"/>
</dbReference>
<evidence type="ECO:0000313" key="15">
    <source>
        <dbReference type="Proteomes" id="UP000236642"/>
    </source>
</evidence>
<comment type="similarity">
    <text evidence="2 10 11">Belongs to the TRAFAC class translation factor GTPase superfamily. Classic translation factor GTPase family. IF-2 subfamily.</text>
</comment>
<evidence type="ECO:0000259" key="13">
    <source>
        <dbReference type="PROSITE" id="PS51722"/>
    </source>
</evidence>
<dbReference type="InterPro" id="IPR006847">
    <property type="entry name" value="IF2_N"/>
</dbReference>
<dbReference type="InterPro" id="IPR044145">
    <property type="entry name" value="IF2_II"/>
</dbReference>
<dbReference type="AlphaFoldDB" id="A0A2H5Y6U6"/>
<dbReference type="Pfam" id="PF04760">
    <property type="entry name" value="IF2_N"/>
    <property type="match status" value="1"/>
</dbReference>
<evidence type="ECO:0000256" key="10">
    <source>
        <dbReference type="HAMAP-Rule" id="MF_00100"/>
    </source>
</evidence>
<evidence type="ECO:0000256" key="9">
    <source>
        <dbReference type="ARBA" id="ARBA00025162"/>
    </source>
</evidence>
<dbReference type="FunFam" id="2.40.30.10:FF:000007">
    <property type="entry name" value="Translation initiation factor IF-2"/>
    <property type="match status" value="1"/>
</dbReference>
<evidence type="ECO:0000256" key="5">
    <source>
        <dbReference type="ARBA" id="ARBA00022540"/>
    </source>
</evidence>
<dbReference type="InterPro" id="IPR009000">
    <property type="entry name" value="Transl_B-barrel_sf"/>
</dbReference>
<dbReference type="InterPro" id="IPR053905">
    <property type="entry name" value="EF-G-like_DII"/>
</dbReference>
<feature type="region of interest" description="G-domain" evidence="10">
    <location>
        <begin position="99"/>
        <end position="247"/>
    </location>
</feature>
<dbReference type="Pfam" id="PF03144">
    <property type="entry name" value="GTP_EFTU_D2"/>
    <property type="match status" value="1"/>
</dbReference>
<name>A0A2H5Y6U6_9CHLR</name>
<dbReference type="PROSITE" id="PS01176">
    <property type="entry name" value="IF2"/>
    <property type="match status" value="1"/>
</dbReference>
<dbReference type="InterPro" id="IPR015760">
    <property type="entry name" value="TIF_IF2"/>
</dbReference>
<dbReference type="GO" id="GO:0003743">
    <property type="term" value="F:translation initiation factor activity"/>
    <property type="evidence" value="ECO:0007669"/>
    <property type="project" value="UniProtKB-UniRule"/>
</dbReference>
<dbReference type="Gene3D" id="3.40.50.300">
    <property type="entry name" value="P-loop containing nucleotide triphosphate hydrolases"/>
    <property type="match status" value="1"/>
</dbReference>
<evidence type="ECO:0000313" key="14">
    <source>
        <dbReference type="EMBL" id="GBD09112.1"/>
    </source>
</evidence>
<keyword evidence="7 10" id="KW-0648">Protein biosynthesis</keyword>
<dbReference type="CDD" id="cd03702">
    <property type="entry name" value="IF2_mtIF2_II"/>
    <property type="match status" value="1"/>
</dbReference>
<reference evidence="15" key="1">
    <citation type="submission" date="2017-09" db="EMBL/GenBank/DDBJ databases">
        <title>Metaegenomics of thermophilic ammonia-oxidizing enrichment culture.</title>
        <authorList>
            <person name="Kato S."/>
            <person name="Suzuki K."/>
        </authorList>
    </citation>
    <scope>NUCLEOTIDE SEQUENCE [LARGE SCALE GENOMIC DNA]</scope>
</reference>
<evidence type="ECO:0000256" key="7">
    <source>
        <dbReference type="ARBA" id="ARBA00022917"/>
    </source>
</evidence>
<dbReference type="Pfam" id="PF11987">
    <property type="entry name" value="IF-2"/>
    <property type="match status" value="1"/>
</dbReference>
<evidence type="ECO:0000256" key="8">
    <source>
        <dbReference type="ARBA" id="ARBA00023134"/>
    </source>
</evidence>
<dbReference type="PANTHER" id="PTHR43381">
    <property type="entry name" value="TRANSLATION INITIATION FACTOR IF-2-RELATED"/>
    <property type="match status" value="1"/>
</dbReference>
<dbReference type="Proteomes" id="UP000236642">
    <property type="component" value="Unassembled WGS sequence"/>
</dbReference>
<keyword evidence="6 10" id="KW-0547">Nucleotide-binding</keyword>
<evidence type="ECO:0000256" key="12">
    <source>
        <dbReference type="RuleBase" id="RU000645"/>
    </source>
</evidence>
<evidence type="ECO:0000256" key="3">
    <source>
        <dbReference type="ARBA" id="ARBA00020675"/>
    </source>
</evidence>
<feature type="domain" description="Tr-type G" evidence="13">
    <location>
        <begin position="96"/>
        <end position="263"/>
    </location>
</feature>
<dbReference type="HAMAP" id="MF_00100_B">
    <property type="entry name" value="IF_2_B"/>
    <property type="match status" value="1"/>
</dbReference>
<dbReference type="FunFam" id="2.40.30.10:FF:000008">
    <property type="entry name" value="Translation initiation factor IF-2"/>
    <property type="match status" value="1"/>
</dbReference>
<evidence type="ECO:0000256" key="6">
    <source>
        <dbReference type="ARBA" id="ARBA00022741"/>
    </source>
</evidence>
<sequence>MRQNGRKEIEIPASITVRELAALMSVSPIDVIKVLMHNGIMASINQRIDYETAALVAHEFGFEPREQRPPEVAEEEGPSLLWERLYAGEDPSKLKPRPPVVVVLGHVDHGKTTLLDAIRRTNVAAQEVGQITQRIGAYQVEYNGRKITFLDTPGHEAFTQMRARGAQVTDIAVLVVAADDGVMPQTREALAHARAARLPVIVALNKIDKPTANVERVMSQLSELGLVPQEYGGDTIVVRVSAKQRIGIEDLLEAILLVAETREIKANPDRPAVGTVIDARVDRRGPVATLLVQNGTLKQGDIIVAGATYGRVRAMFDDRGRPLKKAPPSTPVEVLGLSDVPEAGDLFEVVESERQARELAERRAAERQRQRQGRRMSLEDLYRRMQAGKVREFNVIVKTDVQGSIEPIIGLLQRLVEKHAGDQLQLNVLHADAGEVSVSDVTLAAASDAIIIGFNVPVDAAAKRLAETEGVDIRLYNVIYHIEEDLEKALKGMLAPTIQERILGHAEVRQVFKVRGGQVAGCYVRDGEIRRNAMVRVLRGGQKIHEGRIASLKRYKDDVTEVRAGYECGVGLEGFHDFAVGDVLECFVREEVAA</sequence>
<dbReference type="FunFam" id="3.40.50.10050:FF:000001">
    <property type="entry name" value="Translation initiation factor IF-2"/>
    <property type="match status" value="1"/>
</dbReference>
<comment type="caution">
    <text evidence="14">The sequence shown here is derived from an EMBL/GenBank/DDBJ whole genome shotgun (WGS) entry which is preliminary data.</text>
</comment>
<comment type="subcellular location">
    <subcellularLocation>
        <location evidence="1 10 12">Cytoplasm</location>
    </subcellularLocation>
</comment>
<dbReference type="NCBIfam" id="TIGR00487">
    <property type="entry name" value="IF-2"/>
    <property type="match status" value="1"/>
</dbReference>
<dbReference type="InterPro" id="IPR000178">
    <property type="entry name" value="TF_IF2_bacterial-like"/>
</dbReference>
<dbReference type="GO" id="GO:0005829">
    <property type="term" value="C:cytosol"/>
    <property type="evidence" value="ECO:0007669"/>
    <property type="project" value="TreeGrafter"/>
</dbReference>
<dbReference type="InterPro" id="IPR005225">
    <property type="entry name" value="Small_GTP-bd"/>
</dbReference>
<dbReference type="Gene3D" id="2.40.30.10">
    <property type="entry name" value="Translation factors"/>
    <property type="match status" value="2"/>
</dbReference>
<comment type="function">
    <text evidence="9 10 11">One of the essential components for the initiation of protein synthesis. Protects formylmethionyl-tRNA from spontaneous hydrolysis and promotes its binding to the 30S ribosomal subunits. Also involved in the hydrolysis of GTP during the formation of the 70S ribosomal complex.</text>
</comment>
<dbReference type="Pfam" id="PF00009">
    <property type="entry name" value="GTP_EFTU"/>
    <property type="match status" value="1"/>
</dbReference>
<dbReference type="InterPro" id="IPR027417">
    <property type="entry name" value="P-loop_NTPase"/>
</dbReference>
<feature type="binding site" evidence="10">
    <location>
        <begin position="105"/>
        <end position="112"/>
    </location>
    <ligand>
        <name>GTP</name>
        <dbReference type="ChEBI" id="CHEBI:37565"/>
    </ligand>
</feature>